<feature type="region of interest" description="Disordered" evidence="2">
    <location>
        <begin position="66"/>
        <end position="108"/>
    </location>
</feature>
<dbReference type="Pfam" id="PF22939">
    <property type="entry name" value="WHD_GPIID"/>
    <property type="match status" value="1"/>
</dbReference>
<proteinExistence type="predicted"/>
<organism evidence="5 6">
    <name type="scientific">Chaetomium strumarium</name>
    <dbReference type="NCBI Taxonomy" id="1170767"/>
    <lineage>
        <taxon>Eukaryota</taxon>
        <taxon>Fungi</taxon>
        <taxon>Dikarya</taxon>
        <taxon>Ascomycota</taxon>
        <taxon>Pezizomycotina</taxon>
        <taxon>Sordariomycetes</taxon>
        <taxon>Sordariomycetidae</taxon>
        <taxon>Sordariales</taxon>
        <taxon>Chaetomiaceae</taxon>
        <taxon>Chaetomium</taxon>
    </lineage>
</organism>
<dbReference type="SUPFAM" id="SSF50969">
    <property type="entry name" value="YVTN repeat-like/Quinoprotein amine dehydrogenase"/>
    <property type="match status" value="1"/>
</dbReference>
<dbReference type="Gene3D" id="3.40.50.1820">
    <property type="entry name" value="alpha/beta hydrolase"/>
    <property type="match status" value="1"/>
</dbReference>
<feature type="domain" description="Nephrocystin 3-like N-terminal" evidence="4">
    <location>
        <begin position="461"/>
        <end position="625"/>
    </location>
</feature>
<dbReference type="InterPro" id="IPR011044">
    <property type="entry name" value="Quino_amine_DH_bsu"/>
</dbReference>
<name>A0AAJ0H0V5_9PEZI</name>
<dbReference type="SUPFAM" id="SSF52540">
    <property type="entry name" value="P-loop containing nucleoside triphosphate hydrolases"/>
    <property type="match status" value="1"/>
</dbReference>
<dbReference type="GeneID" id="87880666"/>
<dbReference type="SUPFAM" id="SSF69322">
    <property type="entry name" value="Tricorn protease domain 2"/>
    <property type="match status" value="1"/>
</dbReference>
<dbReference type="RefSeq" id="XP_062725543.1">
    <property type="nucleotide sequence ID" value="XM_062861837.1"/>
</dbReference>
<sequence>MLYPQELSGSREHRNSPAHFLLYSVIPQHPPYSSQKDSHVLGTLLQGPARRAVMFRRQFTFRRKASDDNAEEDLGIQRTLSPFSSDAPRSPSISREPSPGASSTNSDAYSINRQFTSSAPASRQGTWSSFLQARPSTRGADSSAEDPLGLTVVYQPAGQRRVDIVFVHGLGGGSRRTWSYNRDPTFFWPLKFLPSNPPVDEARILTFGYNANFRPGSGSGGNKMSILDFAKDLLWELKYARDESVGGNLRMGERPIIFIAHSMGGLVVKEAYLRGQIDPGYAPIIKAIVSIIFLSTPHRGTNLAETLNRILQVSFAASPMQFISELSAGSQTIRSLNEDFRHIAPKLNIYSFYETQPTPLVGSSKIKTMVVDRDSSVLGYTGEETKPLNADHHNVCKYASPDDPAYRLVSNALKTVIEEIPGASPPGAGALSVVADLREYLSLPELPDADFTFFRNRRTPGTCTWILSHDTFTGWMDDTTAKPRVLWVHGTAASGKSVLSSFVINHMVESGLACHYFFIRFTSREKRGISTMLRSVAYQLATSTPAYAERIRQLEAAGTDLKTEDYHELWQWLFQRALFQLDHLDRPLYLIIDGLDEADRPGSVIRLMADLHLTSLPIRILVVSRSTHELSSAFQRLANKIDMETIRIDGNPVDFRTYIDQEMELGGDAEYKEHVANQLLDRAKGNFLWVHLAVQEINSCHTRPEIEKALTELPSGMEALYDRMAASVEAASNKSKGEQRKLGQTIIGWVACAQRLLTVDELADALKETASGFLEMRRSIVDLCGGFVTVDQEGRVAMIHQTAREFLTRGAEKGRSLVIDVRPTNDALLKRCLAQLTHPSLRSQVKHGRAPALTQYAATAWPHHLTLSSALTNPEILDAVATFLKGPDVLTWIEIAARSKELRALVAASRHLADILIKLRRRTGEDESLEDCQAAAVVDGWATDLVKIVGKFGSNLRSKPDSIYQLIPPFCPEESMMYRQFGCKESRLGRLHVSGLTSSTWDDCLARFSLPTGSMASSIITAGGRIALLSMFRTSSEIIIYNSATLEEQRRLSHPERVLMIQANKLGDMLVSYGYKTTRVWDVSSGDCLKTVPSPAKRPHSIIFAERQNMVLVCGEDRRIRSFTLDDDSAEWTVHVEIEEQSVLDDPILNFPICSALSPDGSKVAFGYRNHPLTVWDLEGENGPERMAFCYGRPDEADMALEQEVWGEVFQVAWHPLSNEVFGLTQVGLLFRWDPDDDYTAADVEAWGKCLAINRDGSLVATGDGVGTIKIFASADFSKLYQLSSKDPVLYLTFSSDSRRLYDVRGLYGSVWEPNTLVRLADCPDHNSDTNSETESLAKVSLLAEHHSARVDRVICLAGQSFGPLYCYGTVGGVVTLGEAGRGVVCELARVSSYMQIKHIVWSGDGRLLAFSDLSGKLIVKRVARSGQQRSMWETSDEFGVKISPKDGNIISQLIFHPTGSEIFAATPVNLFSIDIQSRTIMESPLEPGSEHALKVKWACHPTRSDTLLGFGNAKVHVFSWNDLRQTEVHTYFPLRAGRSSTLSISSAAYALAPSVQNDTEKLGRLITNTDSPEILLEISSPTPSGQFKSQYLLFDIGNLQLGEDDPAGSPKMLPYSVLDPEMSSRIREPLAILSRRRLAFLDVDRWVCTWRLPSTTWGASQLQTRRTSQPGVATGIERYYFLPSDWVTGNDTRLCSVTPDGTLLCSRNGDVVTVQTSKLRK</sequence>
<gene>
    <name evidence="5" type="ORF">B0T15DRAFT_13768</name>
</gene>
<dbReference type="EMBL" id="JAUDZG010000001">
    <property type="protein sequence ID" value="KAK3309763.1"/>
    <property type="molecule type" value="Genomic_DNA"/>
</dbReference>
<dbReference type="PANTHER" id="PTHR10039:SF16">
    <property type="entry name" value="GPI INOSITOL-DEACYLASE"/>
    <property type="match status" value="1"/>
</dbReference>
<dbReference type="Gene3D" id="2.130.10.10">
    <property type="entry name" value="YVTN repeat-like/Quinoprotein amine dehydrogenase"/>
    <property type="match status" value="2"/>
</dbReference>
<evidence type="ECO:0000256" key="1">
    <source>
        <dbReference type="ARBA" id="ARBA00022737"/>
    </source>
</evidence>
<dbReference type="Pfam" id="PF24883">
    <property type="entry name" value="NPHP3_N"/>
    <property type="match status" value="1"/>
</dbReference>
<dbReference type="SMART" id="SM00320">
    <property type="entry name" value="WD40"/>
    <property type="match status" value="3"/>
</dbReference>
<reference evidence="5" key="1">
    <citation type="journal article" date="2023" name="Mol. Phylogenet. Evol.">
        <title>Genome-scale phylogeny and comparative genomics of the fungal order Sordariales.</title>
        <authorList>
            <person name="Hensen N."/>
            <person name="Bonometti L."/>
            <person name="Westerberg I."/>
            <person name="Brannstrom I.O."/>
            <person name="Guillou S."/>
            <person name="Cros-Aarteil S."/>
            <person name="Calhoun S."/>
            <person name="Haridas S."/>
            <person name="Kuo A."/>
            <person name="Mondo S."/>
            <person name="Pangilinan J."/>
            <person name="Riley R."/>
            <person name="LaButti K."/>
            <person name="Andreopoulos B."/>
            <person name="Lipzen A."/>
            <person name="Chen C."/>
            <person name="Yan M."/>
            <person name="Daum C."/>
            <person name="Ng V."/>
            <person name="Clum A."/>
            <person name="Steindorff A."/>
            <person name="Ohm R.A."/>
            <person name="Martin F."/>
            <person name="Silar P."/>
            <person name="Natvig D.O."/>
            <person name="Lalanne C."/>
            <person name="Gautier V."/>
            <person name="Ament-Velasquez S.L."/>
            <person name="Kruys A."/>
            <person name="Hutchinson M.I."/>
            <person name="Powell A.J."/>
            <person name="Barry K."/>
            <person name="Miller A.N."/>
            <person name="Grigoriev I.V."/>
            <person name="Debuchy R."/>
            <person name="Gladieux P."/>
            <person name="Hiltunen Thoren M."/>
            <person name="Johannesson H."/>
        </authorList>
    </citation>
    <scope>NUCLEOTIDE SEQUENCE</scope>
    <source>
        <strain evidence="5">CBS 333.67</strain>
    </source>
</reference>
<comment type="caution">
    <text evidence="5">The sequence shown here is derived from an EMBL/GenBank/DDBJ whole genome shotgun (WGS) entry which is preliminary data.</text>
</comment>
<evidence type="ECO:0000259" key="3">
    <source>
        <dbReference type="Pfam" id="PF22939"/>
    </source>
</evidence>
<dbReference type="Proteomes" id="UP001273166">
    <property type="component" value="Unassembled WGS sequence"/>
</dbReference>
<dbReference type="InterPro" id="IPR056884">
    <property type="entry name" value="NPHP3-like_N"/>
</dbReference>
<dbReference type="PANTHER" id="PTHR10039">
    <property type="entry name" value="AMELOGENIN"/>
    <property type="match status" value="1"/>
</dbReference>
<dbReference type="InterPro" id="IPR027417">
    <property type="entry name" value="P-loop_NTPase"/>
</dbReference>
<evidence type="ECO:0000256" key="2">
    <source>
        <dbReference type="SAM" id="MobiDB-lite"/>
    </source>
</evidence>
<evidence type="ECO:0008006" key="7">
    <source>
        <dbReference type="Google" id="ProtNLM"/>
    </source>
</evidence>
<feature type="domain" description="GPI inositol-deacylase winged helix" evidence="3">
    <location>
        <begin position="738"/>
        <end position="809"/>
    </location>
</feature>
<reference evidence="5" key="2">
    <citation type="submission" date="2023-06" db="EMBL/GenBank/DDBJ databases">
        <authorList>
            <consortium name="Lawrence Berkeley National Laboratory"/>
            <person name="Mondo S.J."/>
            <person name="Hensen N."/>
            <person name="Bonometti L."/>
            <person name="Westerberg I."/>
            <person name="Brannstrom I.O."/>
            <person name="Guillou S."/>
            <person name="Cros-Aarteil S."/>
            <person name="Calhoun S."/>
            <person name="Haridas S."/>
            <person name="Kuo A."/>
            <person name="Pangilinan J."/>
            <person name="Riley R."/>
            <person name="Labutti K."/>
            <person name="Andreopoulos B."/>
            <person name="Lipzen A."/>
            <person name="Chen C."/>
            <person name="Yanf M."/>
            <person name="Daum C."/>
            <person name="Ng V."/>
            <person name="Clum A."/>
            <person name="Steindorff A."/>
            <person name="Ohm R."/>
            <person name="Martin F."/>
            <person name="Silar P."/>
            <person name="Natvig D."/>
            <person name="Lalanne C."/>
            <person name="Gautier V."/>
            <person name="Ament-Velasquez S.L."/>
            <person name="Kruys A."/>
            <person name="Hutchinson M.I."/>
            <person name="Powell A.J."/>
            <person name="Barry K."/>
            <person name="Miller A.N."/>
            <person name="Grigoriev I.V."/>
            <person name="Debuchy R."/>
            <person name="Gladieux P."/>
            <person name="Thoren M.H."/>
            <person name="Johannesson H."/>
        </authorList>
    </citation>
    <scope>NUCLEOTIDE SEQUENCE</scope>
    <source>
        <strain evidence="5">CBS 333.67</strain>
    </source>
</reference>
<keyword evidence="6" id="KW-1185">Reference proteome</keyword>
<dbReference type="InterPro" id="IPR029058">
    <property type="entry name" value="AB_hydrolase_fold"/>
</dbReference>
<dbReference type="InterPro" id="IPR001680">
    <property type="entry name" value="WD40_rpt"/>
</dbReference>
<accession>A0AAJ0H0V5</accession>
<dbReference type="InterPro" id="IPR054471">
    <property type="entry name" value="GPIID_WHD"/>
</dbReference>
<evidence type="ECO:0000313" key="6">
    <source>
        <dbReference type="Proteomes" id="UP001273166"/>
    </source>
</evidence>
<evidence type="ECO:0000313" key="5">
    <source>
        <dbReference type="EMBL" id="KAK3309763.1"/>
    </source>
</evidence>
<keyword evidence="1" id="KW-0677">Repeat</keyword>
<protein>
    <recommendedName>
        <fullName evidence="7">NACHT domain-containing protein</fullName>
    </recommendedName>
</protein>
<feature type="compositionally biased region" description="Low complexity" evidence="2">
    <location>
        <begin position="88"/>
        <end position="99"/>
    </location>
</feature>
<dbReference type="InterPro" id="IPR015943">
    <property type="entry name" value="WD40/YVTN_repeat-like_dom_sf"/>
</dbReference>
<dbReference type="Gene3D" id="3.40.50.300">
    <property type="entry name" value="P-loop containing nucleotide triphosphate hydrolases"/>
    <property type="match status" value="1"/>
</dbReference>
<evidence type="ECO:0000259" key="4">
    <source>
        <dbReference type="Pfam" id="PF24883"/>
    </source>
</evidence>
<dbReference type="SUPFAM" id="SSF53474">
    <property type="entry name" value="alpha/beta-Hydrolases"/>
    <property type="match status" value="1"/>
</dbReference>